<dbReference type="Pfam" id="PF12734">
    <property type="entry name" value="CYSTM"/>
    <property type="match status" value="1"/>
</dbReference>
<name>A0AAD4LQF0_9AGAM</name>
<comment type="caution">
    <text evidence="6">The sequence shown here is derived from an EMBL/GenBank/DDBJ whole genome shotgun (WGS) entry which is preliminary data.</text>
</comment>
<dbReference type="EMBL" id="JAKELL010000002">
    <property type="protein sequence ID" value="KAH9000263.1"/>
    <property type="molecule type" value="Genomic_DNA"/>
</dbReference>
<feature type="compositionally biased region" description="Low complexity" evidence="4">
    <location>
        <begin position="8"/>
        <end position="25"/>
    </location>
</feature>
<proteinExistence type="inferred from homology"/>
<organism evidence="6 7">
    <name type="scientific">Lactarius akahatsu</name>
    <dbReference type="NCBI Taxonomy" id="416441"/>
    <lineage>
        <taxon>Eukaryota</taxon>
        <taxon>Fungi</taxon>
        <taxon>Dikarya</taxon>
        <taxon>Basidiomycota</taxon>
        <taxon>Agaricomycotina</taxon>
        <taxon>Agaricomycetes</taxon>
        <taxon>Russulales</taxon>
        <taxon>Russulaceae</taxon>
        <taxon>Lactarius</taxon>
    </lineage>
</organism>
<evidence type="ECO:0000256" key="1">
    <source>
        <dbReference type="ARBA" id="ARBA00004370"/>
    </source>
</evidence>
<dbReference type="GO" id="GO:0016020">
    <property type="term" value="C:membrane"/>
    <property type="evidence" value="ECO:0007669"/>
    <property type="project" value="UniProtKB-SubCell"/>
</dbReference>
<accession>A0AAD4LQF0</accession>
<evidence type="ECO:0000256" key="2">
    <source>
        <dbReference type="ARBA" id="ARBA00009444"/>
    </source>
</evidence>
<dbReference type="Proteomes" id="UP001201163">
    <property type="component" value="Unassembled WGS sequence"/>
</dbReference>
<feature type="domain" description="Cysteine-rich transmembrane" evidence="5">
    <location>
        <begin position="62"/>
        <end position="90"/>
    </location>
</feature>
<protein>
    <recommendedName>
        <fullName evidence="5">Cysteine-rich transmembrane domain-containing protein</fullName>
    </recommendedName>
</protein>
<evidence type="ECO:0000256" key="4">
    <source>
        <dbReference type="SAM" id="MobiDB-lite"/>
    </source>
</evidence>
<evidence type="ECO:0000313" key="7">
    <source>
        <dbReference type="Proteomes" id="UP001201163"/>
    </source>
</evidence>
<feature type="region of interest" description="Disordered" evidence="4">
    <location>
        <begin position="1"/>
        <end position="53"/>
    </location>
</feature>
<evidence type="ECO:0000256" key="3">
    <source>
        <dbReference type="ARBA" id="ARBA00023136"/>
    </source>
</evidence>
<evidence type="ECO:0000313" key="6">
    <source>
        <dbReference type="EMBL" id="KAH9000263.1"/>
    </source>
</evidence>
<keyword evidence="3" id="KW-0472">Membrane</keyword>
<gene>
    <name evidence="6" type="ORF">EDB92DRAFT_1830136</name>
</gene>
<dbReference type="InterPro" id="IPR028144">
    <property type="entry name" value="CYSTM_dom"/>
</dbReference>
<keyword evidence="7" id="KW-1185">Reference proteome</keyword>
<sequence length="164" mass="18364">MSNKDYYGSQQTAGYPQQQQQQYYPPSGPPPGQGYYPQQPQQAYQGYSGQPGFQQQAQPQAVYVQQPPPQKDSGFCAACLTGVCLCCCAEGAWRFGYVLRLLWAYEIAQTPRQSFASAFSERARSPPLLYLCFTIIDAALNIFHNDLQVTFSPSPYRVFCEIGD</sequence>
<comment type="similarity">
    <text evidence="2">Belongs to the CYSTM1 family.</text>
</comment>
<feature type="compositionally biased region" description="Low complexity" evidence="4">
    <location>
        <begin position="33"/>
        <end position="53"/>
    </location>
</feature>
<evidence type="ECO:0000259" key="5">
    <source>
        <dbReference type="Pfam" id="PF12734"/>
    </source>
</evidence>
<dbReference type="AlphaFoldDB" id="A0AAD4LQF0"/>
<comment type="subcellular location">
    <subcellularLocation>
        <location evidence="1">Membrane</location>
    </subcellularLocation>
</comment>
<dbReference type="SUPFAM" id="SSF81995">
    <property type="entry name" value="beta-sandwich domain of Sec23/24"/>
    <property type="match status" value="1"/>
</dbReference>
<reference evidence="6" key="1">
    <citation type="submission" date="2022-01" db="EMBL/GenBank/DDBJ databases">
        <title>Comparative genomics reveals a dynamic genome evolution in the ectomycorrhizal milk-cap (Lactarius) mushrooms.</title>
        <authorList>
            <consortium name="DOE Joint Genome Institute"/>
            <person name="Lebreton A."/>
            <person name="Tang N."/>
            <person name="Kuo A."/>
            <person name="LaButti K."/>
            <person name="Drula E."/>
            <person name="Barry K."/>
            <person name="Clum A."/>
            <person name="Lipzen A."/>
            <person name="Mousain D."/>
            <person name="Ng V."/>
            <person name="Wang R."/>
            <person name="Wang X."/>
            <person name="Dai Y."/>
            <person name="Henrissat B."/>
            <person name="Grigoriev I.V."/>
            <person name="Guerin-Laguette A."/>
            <person name="Yu F."/>
            <person name="Martin F.M."/>
        </authorList>
    </citation>
    <scope>NUCLEOTIDE SEQUENCE</scope>
    <source>
        <strain evidence="6">QP</strain>
    </source>
</reference>